<dbReference type="InterPro" id="IPR039448">
    <property type="entry name" value="Beta_helix"/>
</dbReference>
<dbReference type="Gene3D" id="2.160.20.10">
    <property type="entry name" value="Single-stranded right-handed beta-helix, Pectin lyase-like"/>
    <property type="match status" value="2"/>
</dbReference>
<organism evidence="5 6">
    <name type="scientific">Halogranum rubrum</name>
    <dbReference type="NCBI Taxonomy" id="553466"/>
    <lineage>
        <taxon>Archaea</taxon>
        <taxon>Methanobacteriati</taxon>
        <taxon>Methanobacteriota</taxon>
        <taxon>Stenosarchaea group</taxon>
        <taxon>Halobacteria</taxon>
        <taxon>Halobacteriales</taxon>
        <taxon>Haloferacaceae</taxon>
    </lineage>
</organism>
<accession>A0A1I4IXB8</accession>
<protein>
    <submittedName>
        <fullName evidence="5">Parallel beta-helix repeat (Two copies)</fullName>
    </submittedName>
</protein>
<evidence type="ECO:0000256" key="2">
    <source>
        <dbReference type="ARBA" id="ARBA00022737"/>
    </source>
</evidence>
<dbReference type="NCBIfam" id="TIGR03804">
    <property type="entry name" value="para_beta_helix"/>
    <property type="match status" value="1"/>
</dbReference>
<gene>
    <name evidence="5" type="ORF">SAMN04487950_4267</name>
</gene>
<dbReference type="EMBL" id="FOTC01000009">
    <property type="protein sequence ID" value="SFL58677.1"/>
    <property type="molecule type" value="Genomic_DNA"/>
</dbReference>
<dbReference type="InterPro" id="IPR051550">
    <property type="entry name" value="SCF-Subunits/Alg-Epimerases"/>
</dbReference>
<evidence type="ECO:0000313" key="5">
    <source>
        <dbReference type="EMBL" id="SFL58677.1"/>
    </source>
</evidence>
<dbReference type="InterPro" id="IPR006626">
    <property type="entry name" value="PbH1"/>
</dbReference>
<dbReference type="STRING" id="553466.SAMN04487950_4267"/>
<keyword evidence="6" id="KW-1185">Reference proteome</keyword>
<evidence type="ECO:0000259" key="4">
    <source>
        <dbReference type="Pfam" id="PF13229"/>
    </source>
</evidence>
<dbReference type="AlphaFoldDB" id="A0A1I4IXB8"/>
<evidence type="ECO:0000256" key="1">
    <source>
        <dbReference type="ARBA" id="ARBA00004906"/>
    </source>
</evidence>
<sequence>MTYQLPWRTQYLSVLLVAALMIGTVGASTLLVGAQNGNNTVGPAEISSCTVIDEPGRYILTQDIEDPDANVCVDIQASDVHFDGNSYTVDSGVNESVRTEVTEGPFPEPQNVSVGIGIDTSESLSNVTVSNATVVNSIFGVYGTNLSDARVEDATASNNTFGVFINNSSDSVVTDSAAMDNVVDGIVFESLGGRPVSNNTVSGSVTERNGALGIAVGTANDSMVSDSIARENGVDGILLFSTKDTIVTNVTTSNNGDAGIKLLSGDGFASSNNTVVDATSTGNLYGTLAAGHDEVTISNVTARENAVVGISVNRSSNHTITDNAIIDNGYIGLRVANAEGSVVSDNVILETQGVKPADVPFPSGSVLLFNVSDTTFNENRVVGNNASGVVVRDGSDTVLLLSNNASANARDGIVIDDSEAVALATNIANDNGDDGIEVNNSRQVWLLLNILEGNDNQAVEITDSRNVVRIDSVKELRDLLERLFSEERTGD</sequence>
<dbReference type="InterPro" id="IPR012334">
    <property type="entry name" value="Pectin_lyas_fold"/>
</dbReference>
<dbReference type="InterPro" id="IPR011050">
    <property type="entry name" value="Pectin_lyase_fold/virulence"/>
</dbReference>
<evidence type="ECO:0000256" key="3">
    <source>
        <dbReference type="ARBA" id="ARBA00022786"/>
    </source>
</evidence>
<dbReference type="SMART" id="SM00710">
    <property type="entry name" value="PbH1"/>
    <property type="match status" value="13"/>
</dbReference>
<evidence type="ECO:0000313" key="6">
    <source>
        <dbReference type="Proteomes" id="UP000199607"/>
    </source>
</evidence>
<comment type="pathway">
    <text evidence="1">Protein modification; protein ubiquitination.</text>
</comment>
<dbReference type="RefSeq" id="WP_089872267.1">
    <property type="nucleotide sequence ID" value="NZ_FOTC01000009.1"/>
</dbReference>
<dbReference type="Pfam" id="PF13229">
    <property type="entry name" value="Beta_helix"/>
    <property type="match status" value="2"/>
</dbReference>
<keyword evidence="2" id="KW-0677">Repeat</keyword>
<reference evidence="6" key="1">
    <citation type="submission" date="2016-10" db="EMBL/GenBank/DDBJ databases">
        <authorList>
            <person name="Varghese N."/>
            <person name="Submissions S."/>
        </authorList>
    </citation>
    <scope>NUCLEOTIDE SEQUENCE [LARGE SCALE GENOMIC DNA]</scope>
    <source>
        <strain evidence="6">CGMCC 1.7738</strain>
    </source>
</reference>
<keyword evidence="3" id="KW-0833">Ubl conjugation pathway</keyword>
<dbReference type="SUPFAM" id="SSF51126">
    <property type="entry name" value="Pectin lyase-like"/>
    <property type="match status" value="2"/>
</dbReference>
<proteinExistence type="predicted"/>
<dbReference type="PANTHER" id="PTHR22990">
    <property type="entry name" value="F-BOX ONLY PROTEIN"/>
    <property type="match status" value="1"/>
</dbReference>
<name>A0A1I4IXB8_9EURY</name>
<dbReference type="Proteomes" id="UP000199607">
    <property type="component" value="Unassembled WGS sequence"/>
</dbReference>
<dbReference type="InterPro" id="IPR022441">
    <property type="entry name" value="Para_beta_helix_rpt-2"/>
</dbReference>
<feature type="domain" description="Right handed beta helix" evidence="4">
    <location>
        <begin position="115"/>
        <end position="204"/>
    </location>
</feature>
<feature type="domain" description="Right handed beta helix" evidence="4">
    <location>
        <begin position="272"/>
        <end position="404"/>
    </location>
</feature>
<dbReference type="PANTHER" id="PTHR22990:SF15">
    <property type="entry name" value="F-BOX ONLY PROTEIN 10"/>
    <property type="match status" value="1"/>
</dbReference>